<dbReference type="Pfam" id="PF07690">
    <property type="entry name" value="MFS_1"/>
    <property type="match status" value="1"/>
</dbReference>
<comment type="caution">
    <text evidence="8">The sequence shown here is derived from an EMBL/GenBank/DDBJ whole genome shotgun (WGS) entry which is preliminary data.</text>
</comment>
<feature type="transmembrane region" description="Helical" evidence="6">
    <location>
        <begin position="131"/>
        <end position="151"/>
    </location>
</feature>
<keyword evidence="9" id="KW-1185">Reference proteome</keyword>
<feature type="transmembrane region" description="Helical" evidence="6">
    <location>
        <begin position="106"/>
        <end position="124"/>
    </location>
</feature>
<comment type="subcellular location">
    <subcellularLocation>
        <location evidence="1">Cell membrane</location>
        <topology evidence="1">Multi-pass membrane protein</topology>
    </subcellularLocation>
</comment>
<keyword evidence="3 6" id="KW-0812">Transmembrane</keyword>
<dbReference type="InterPro" id="IPR050189">
    <property type="entry name" value="MFS_Efflux_Transporters"/>
</dbReference>
<sequence>MKKHAWIPVWAIIIASILISFEYGKVPPSQPSMIEVLGLSYTMQGLLMTAFSVAAIAMGLIGGTLIDRFGARKIVSIALVVSIVGNVLSLFWTSDAGLLVSRVMEGFGYGAVMTGGPVIISAWYAPAKRGLAYGVWGANVGVGMLICTGAANPILAVSDWSGMWVFALIGAVLALLMVAICVGMPADEDRQDLFLDDGSKAEKDAKHGVLWGYLAPLPILAALMFFLVGGATDAFNSFTITYLNVELGYDYGAANLCSFIASIGLLVGAVIMGFVFAKAKDKGLVLIVNIVLAAIGLFIWFSIDLPLEATYVIAFFIGCVLGAAPTAFFAVAPMTARSKDTVGSANAVIVLGQNMGTLVIPTVVGMVLDASSFMMAAMVMGGVSVVALGISFAWRSLYRKKMELAK</sequence>
<dbReference type="InterPro" id="IPR011701">
    <property type="entry name" value="MFS"/>
</dbReference>
<feature type="transmembrane region" description="Helical" evidence="6">
    <location>
        <begin position="284"/>
        <end position="303"/>
    </location>
</feature>
<feature type="transmembrane region" description="Helical" evidence="6">
    <location>
        <begin position="251"/>
        <end position="277"/>
    </location>
</feature>
<protein>
    <submittedName>
        <fullName evidence="8">MFS transporter</fullName>
    </submittedName>
</protein>
<feature type="transmembrane region" description="Helical" evidence="6">
    <location>
        <begin position="5"/>
        <end position="21"/>
    </location>
</feature>
<feature type="transmembrane region" description="Helical" evidence="6">
    <location>
        <begin position="208"/>
        <end position="231"/>
    </location>
</feature>
<dbReference type="Proteomes" id="UP001487305">
    <property type="component" value="Unassembled WGS sequence"/>
</dbReference>
<dbReference type="PANTHER" id="PTHR43124">
    <property type="entry name" value="PURINE EFFLUX PUMP PBUE"/>
    <property type="match status" value="1"/>
</dbReference>
<dbReference type="RefSeq" id="WP_102373827.1">
    <property type="nucleotide sequence ID" value="NZ_JBBNOP010000010.1"/>
</dbReference>
<feature type="transmembrane region" description="Helical" evidence="6">
    <location>
        <begin position="373"/>
        <end position="394"/>
    </location>
</feature>
<evidence type="ECO:0000313" key="9">
    <source>
        <dbReference type="Proteomes" id="UP001487305"/>
    </source>
</evidence>
<feature type="domain" description="Major facilitator superfamily (MFS) profile" evidence="7">
    <location>
        <begin position="8"/>
        <end position="399"/>
    </location>
</feature>
<feature type="transmembrane region" description="Helical" evidence="6">
    <location>
        <begin position="344"/>
        <end position="367"/>
    </location>
</feature>
<evidence type="ECO:0000256" key="3">
    <source>
        <dbReference type="ARBA" id="ARBA00022692"/>
    </source>
</evidence>
<evidence type="ECO:0000256" key="6">
    <source>
        <dbReference type="SAM" id="Phobius"/>
    </source>
</evidence>
<dbReference type="PROSITE" id="PS50850">
    <property type="entry name" value="MFS"/>
    <property type="match status" value="1"/>
</dbReference>
<proteinExistence type="predicted"/>
<dbReference type="PANTHER" id="PTHR43124:SF3">
    <property type="entry name" value="CHLORAMPHENICOL EFFLUX PUMP RV0191"/>
    <property type="match status" value="1"/>
</dbReference>
<evidence type="ECO:0000256" key="5">
    <source>
        <dbReference type="ARBA" id="ARBA00023136"/>
    </source>
</evidence>
<reference evidence="8 9" key="1">
    <citation type="submission" date="2024-04" db="EMBL/GenBank/DDBJ databases">
        <title>Human intestinal bacterial collection.</title>
        <authorList>
            <person name="Pauvert C."/>
            <person name="Hitch T.C.A."/>
            <person name="Clavel T."/>
        </authorList>
    </citation>
    <scope>NUCLEOTIDE SEQUENCE [LARGE SCALE GENOMIC DNA]</scope>
    <source>
        <strain evidence="8 9">CLA-KB-H42</strain>
    </source>
</reference>
<keyword evidence="5 6" id="KW-0472">Membrane</keyword>
<feature type="transmembrane region" description="Helical" evidence="6">
    <location>
        <begin position="163"/>
        <end position="187"/>
    </location>
</feature>
<feature type="transmembrane region" description="Helical" evidence="6">
    <location>
        <begin position="41"/>
        <end position="62"/>
    </location>
</feature>
<evidence type="ECO:0000256" key="2">
    <source>
        <dbReference type="ARBA" id="ARBA00022475"/>
    </source>
</evidence>
<evidence type="ECO:0000256" key="4">
    <source>
        <dbReference type="ARBA" id="ARBA00022989"/>
    </source>
</evidence>
<feature type="transmembrane region" description="Helical" evidence="6">
    <location>
        <begin position="309"/>
        <end position="332"/>
    </location>
</feature>
<organism evidence="8 9">
    <name type="scientific">Raoultibacter massiliensis</name>
    <dbReference type="NCBI Taxonomy" id="1852371"/>
    <lineage>
        <taxon>Bacteria</taxon>
        <taxon>Bacillati</taxon>
        <taxon>Actinomycetota</taxon>
        <taxon>Coriobacteriia</taxon>
        <taxon>Eggerthellales</taxon>
        <taxon>Eggerthellaceae</taxon>
        <taxon>Raoultibacter</taxon>
    </lineage>
</organism>
<dbReference type="EMBL" id="JBBNOP010000010">
    <property type="protein sequence ID" value="MEQ3363616.1"/>
    <property type="molecule type" value="Genomic_DNA"/>
</dbReference>
<name>A0ABV1JEV7_9ACTN</name>
<evidence type="ECO:0000313" key="8">
    <source>
        <dbReference type="EMBL" id="MEQ3363616.1"/>
    </source>
</evidence>
<evidence type="ECO:0000259" key="7">
    <source>
        <dbReference type="PROSITE" id="PS50850"/>
    </source>
</evidence>
<feature type="transmembrane region" description="Helical" evidence="6">
    <location>
        <begin position="74"/>
        <end position="94"/>
    </location>
</feature>
<dbReference type="SUPFAM" id="SSF103473">
    <property type="entry name" value="MFS general substrate transporter"/>
    <property type="match status" value="1"/>
</dbReference>
<gene>
    <name evidence="8" type="ORF">AAA083_11590</name>
</gene>
<accession>A0ABV1JEV7</accession>
<dbReference type="Gene3D" id="1.20.1250.20">
    <property type="entry name" value="MFS general substrate transporter like domains"/>
    <property type="match status" value="2"/>
</dbReference>
<evidence type="ECO:0000256" key="1">
    <source>
        <dbReference type="ARBA" id="ARBA00004651"/>
    </source>
</evidence>
<dbReference type="InterPro" id="IPR036259">
    <property type="entry name" value="MFS_trans_sf"/>
</dbReference>
<keyword evidence="4 6" id="KW-1133">Transmembrane helix</keyword>
<keyword evidence="2" id="KW-1003">Cell membrane</keyword>
<dbReference type="InterPro" id="IPR020846">
    <property type="entry name" value="MFS_dom"/>
</dbReference>